<dbReference type="AlphaFoldDB" id="A0A7C2TKS8"/>
<dbReference type="PANTHER" id="PTHR37804:SF1">
    <property type="entry name" value="CDAA REGULATORY PROTEIN CDAR"/>
    <property type="match status" value="1"/>
</dbReference>
<proteinExistence type="predicted"/>
<evidence type="ECO:0000256" key="1">
    <source>
        <dbReference type="SAM" id="Phobius"/>
    </source>
</evidence>
<keyword evidence="1" id="KW-1133">Transmembrane helix</keyword>
<dbReference type="InterPro" id="IPR012505">
    <property type="entry name" value="YbbR"/>
</dbReference>
<feature type="transmembrane region" description="Helical" evidence="1">
    <location>
        <begin position="24"/>
        <end position="42"/>
    </location>
</feature>
<evidence type="ECO:0000313" key="2">
    <source>
        <dbReference type="EMBL" id="HET97954.1"/>
    </source>
</evidence>
<keyword evidence="1" id="KW-0472">Membrane</keyword>
<protein>
    <submittedName>
        <fullName evidence="2">YbbR-like domain-containing protein</fullName>
    </submittedName>
</protein>
<dbReference type="PANTHER" id="PTHR37804">
    <property type="entry name" value="CDAA REGULATORY PROTEIN CDAR"/>
    <property type="match status" value="1"/>
</dbReference>
<name>A0A7C2TKS8_9BACT</name>
<organism evidence="2">
    <name type="scientific">Desulfurivibrio alkaliphilus</name>
    <dbReference type="NCBI Taxonomy" id="427923"/>
    <lineage>
        <taxon>Bacteria</taxon>
        <taxon>Pseudomonadati</taxon>
        <taxon>Thermodesulfobacteriota</taxon>
        <taxon>Desulfobulbia</taxon>
        <taxon>Desulfobulbales</taxon>
        <taxon>Desulfobulbaceae</taxon>
        <taxon>Desulfurivibrio</taxon>
    </lineage>
</organism>
<dbReference type="EMBL" id="DSDS01000105">
    <property type="protein sequence ID" value="HET97954.1"/>
    <property type="molecule type" value="Genomic_DNA"/>
</dbReference>
<dbReference type="Pfam" id="PF07949">
    <property type="entry name" value="YbbR"/>
    <property type="match status" value="2"/>
</dbReference>
<accession>A0A7C2TKS8</accession>
<dbReference type="InterPro" id="IPR053154">
    <property type="entry name" value="c-di-AMP_regulator"/>
</dbReference>
<reference evidence="2" key="1">
    <citation type="journal article" date="2020" name="mSystems">
        <title>Genome- and Community-Level Interaction Insights into Carbon Utilization and Element Cycling Functions of Hydrothermarchaeota in Hydrothermal Sediment.</title>
        <authorList>
            <person name="Zhou Z."/>
            <person name="Liu Y."/>
            <person name="Xu W."/>
            <person name="Pan J."/>
            <person name="Luo Z.H."/>
            <person name="Li M."/>
        </authorList>
    </citation>
    <scope>NUCLEOTIDE SEQUENCE [LARGE SCALE GENOMIC DNA]</scope>
    <source>
        <strain evidence="2">SpSt-1224</strain>
    </source>
</reference>
<comment type="caution">
    <text evidence="2">The sequence shown here is derived from an EMBL/GenBank/DDBJ whole genome shotgun (WGS) entry which is preliminary data.</text>
</comment>
<dbReference type="Gene3D" id="2.170.120.30">
    <property type="match status" value="1"/>
</dbReference>
<gene>
    <name evidence="2" type="ORF">ENN98_04560</name>
</gene>
<keyword evidence="1" id="KW-0812">Transmembrane</keyword>
<dbReference type="Proteomes" id="UP000885986">
    <property type="component" value="Unassembled WGS sequence"/>
</dbReference>
<sequence length="324" mass="36353">MEKLVEQIKKIATVEYTDYWPKDWVLRLLALFFAIFLWYFVVGEDKVDTHLLVPVELVNLPRDLVIANQFKQQLEVTITGPRGLIDGLRRQPITRTINLAEAKPGTMAIRNDAESIPFPRGIEVLRIQPAHTTLVIDRLKEKVLPIQGEIRGEPAPGFELASLQLEPTAITINGPEALLDRIHLLRTTPIDISGLNTSTVRQVPLLLDQEMLELLGEAMVNATIKIQEKTGEISLRAVEPVLIDRREQLSYALSPRTFQLRLLAPLSLHRDPAALAQRVVLTLQVGELEAGSHRLAPLVTTTDDKIRLIAINPEQITVKVTETK</sequence>
<dbReference type="Gene3D" id="2.170.120.40">
    <property type="entry name" value="YbbR-like domain"/>
    <property type="match status" value="1"/>
</dbReference>